<dbReference type="Proteomes" id="UP000054549">
    <property type="component" value="Unassembled WGS sequence"/>
</dbReference>
<dbReference type="HOGENOM" id="CLU_1927054_0_0_1"/>
<evidence type="ECO:0000313" key="3">
    <source>
        <dbReference type="Proteomes" id="UP000054549"/>
    </source>
</evidence>
<gene>
    <name evidence="2" type="ORF">M378DRAFT_28853</name>
</gene>
<dbReference type="AlphaFoldDB" id="A0A0C2RU99"/>
<evidence type="ECO:0000313" key="2">
    <source>
        <dbReference type="EMBL" id="KIL53815.1"/>
    </source>
</evidence>
<keyword evidence="3" id="KW-1185">Reference proteome</keyword>
<accession>A0A0C2RU99</accession>
<feature type="compositionally biased region" description="Basic and acidic residues" evidence="1">
    <location>
        <begin position="1"/>
        <end position="21"/>
    </location>
</feature>
<evidence type="ECO:0000256" key="1">
    <source>
        <dbReference type="SAM" id="MobiDB-lite"/>
    </source>
</evidence>
<feature type="region of interest" description="Disordered" evidence="1">
    <location>
        <begin position="1"/>
        <end position="28"/>
    </location>
</feature>
<proteinExistence type="predicted"/>
<dbReference type="InParanoid" id="A0A0C2RU99"/>
<reference evidence="2 3" key="1">
    <citation type="submission" date="2014-04" db="EMBL/GenBank/DDBJ databases">
        <title>Evolutionary Origins and Diversification of the Mycorrhizal Mutualists.</title>
        <authorList>
            <consortium name="DOE Joint Genome Institute"/>
            <consortium name="Mycorrhizal Genomics Consortium"/>
            <person name="Kohler A."/>
            <person name="Kuo A."/>
            <person name="Nagy L.G."/>
            <person name="Floudas D."/>
            <person name="Copeland A."/>
            <person name="Barry K.W."/>
            <person name="Cichocki N."/>
            <person name="Veneault-Fourrey C."/>
            <person name="LaButti K."/>
            <person name="Lindquist E.A."/>
            <person name="Lipzen A."/>
            <person name="Lundell T."/>
            <person name="Morin E."/>
            <person name="Murat C."/>
            <person name="Riley R."/>
            <person name="Ohm R."/>
            <person name="Sun H."/>
            <person name="Tunlid A."/>
            <person name="Henrissat B."/>
            <person name="Grigoriev I.V."/>
            <person name="Hibbett D.S."/>
            <person name="Martin F."/>
        </authorList>
    </citation>
    <scope>NUCLEOTIDE SEQUENCE [LARGE SCALE GENOMIC DNA]</scope>
    <source>
        <strain evidence="2 3">Koide BX008</strain>
    </source>
</reference>
<sequence length="131" mass="13892">MSSDRARYSRHGAHDKGDHQSVHTSGGITVPGHRPTATAFLTVSASSSLFFQSTGSCDPSTVSNSSTSNTFAFSSPFFKPFFANLSSCLSNPSSTKIGSGTTFCTFDLLNASKYCTFTSFLAHSFNSFSLA</sequence>
<organism evidence="2 3">
    <name type="scientific">Amanita muscaria (strain Koide BX008)</name>
    <dbReference type="NCBI Taxonomy" id="946122"/>
    <lineage>
        <taxon>Eukaryota</taxon>
        <taxon>Fungi</taxon>
        <taxon>Dikarya</taxon>
        <taxon>Basidiomycota</taxon>
        <taxon>Agaricomycotina</taxon>
        <taxon>Agaricomycetes</taxon>
        <taxon>Agaricomycetidae</taxon>
        <taxon>Agaricales</taxon>
        <taxon>Pluteineae</taxon>
        <taxon>Amanitaceae</taxon>
        <taxon>Amanita</taxon>
    </lineage>
</organism>
<name>A0A0C2RU99_AMAMK</name>
<protein>
    <submittedName>
        <fullName evidence="2">Uncharacterized protein</fullName>
    </submittedName>
</protein>
<dbReference type="EMBL" id="KN819249">
    <property type="protein sequence ID" value="KIL53815.1"/>
    <property type="molecule type" value="Genomic_DNA"/>
</dbReference>